<keyword evidence="1" id="KW-0472">Membrane</keyword>
<feature type="transmembrane region" description="Helical" evidence="1">
    <location>
        <begin position="33"/>
        <end position="54"/>
    </location>
</feature>
<feature type="transmembrane region" description="Helical" evidence="1">
    <location>
        <begin position="6"/>
        <end position="26"/>
    </location>
</feature>
<dbReference type="RefSeq" id="WP_087158863.1">
    <property type="nucleotide sequence ID" value="NZ_NFKM01000014.1"/>
</dbReference>
<feature type="transmembrane region" description="Helical" evidence="1">
    <location>
        <begin position="117"/>
        <end position="136"/>
    </location>
</feature>
<evidence type="ECO:0000313" key="2">
    <source>
        <dbReference type="EMBL" id="OUP59390.1"/>
    </source>
</evidence>
<dbReference type="EMBL" id="NFKM01000014">
    <property type="protein sequence ID" value="OUP59390.1"/>
    <property type="molecule type" value="Genomic_DNA"/>
</dbReference>
<keyword evidence="1" id="KW-1133">Transmembrane helix</keyword>
<protein>
    <recommendedName>
        <fullName evidence="4">DUF308 domain-containing protein</fullName>
    </recommendedName>
</protein>
<dbReference type="Proteomes" id="UP000195447">
    <property type="component" value="Unassembled WGS sequence"/>
</dbReference>
<feature type="transmembrane region" description="Helical" evidence="1">
    <location>
        <begin position="60"/>
        <end position="76"/>
    </location>
</feature>
<keyword evidence="3" id="KW-1185">Reference proteome</keyword>
<gene>
    <name evidence="2" type="ORF">B5F14_07525</name>
</gene>
<accession>A0A1Y4LU68</accession>
<reference evidence="3" key="1">
    <citation type="submission" date="2017-04" db="EMBL/GenBank/DDBJ databases">
        <title>Function of individual gut microbiota members based on whole genome sequencing of pure cultures obtained from chicken caecum.</title>
        <authorList>
            <person name="Medvecky M."/>
            <person name="Cejkova D."/>
            <person name="Polansky O."/>
            <person name="Karasova D."/>
            <person name="Kubasova T."/>
            <person name="Cizek A."/>
            <person name="Rychlik I."/>
        </authorList>
    </citation>
    <scope>NUCLEOTIDE SEQUENCE [LARGE SCALE GENOMIC DNA]</scope>
    <source>
        <strain evidence="3">An178</strain>
    </source>
</reference>
<evidence type="ECO:0008006" key="4">
    <source>
        <dbReference type="Google" id="ProtNLM"/>
    </source>
</evidence>
<comment type="caution">
    <text evidence="2">The sequence shown here is derived from an EMBL/GenBank/DDBJ whole genome shotgun (WGS) entry which is preliminary data.</text>
</comment>
<evidence type="ECO:0000313" key="3">
    <source>
        <dbReference type="Proteomes" id="UP000195447"/>
    </source>
</evidence>
<name>A0A1Y4LU68_9FIRM</name>
<sequence>MFNKDVASNFIVGLCFIAAGLVMFFIPNRVFSLILNTSIILLLINGVYLLIRFLQHKKKSDLLFLILSILFALFLVDHETIPQWIIRVAFGLYCYISTLASLIQLVINYINDIPDKFYHFLMIVAYGILGFNLLFVDEFETDLLLRLFGIYFILLGSRYFNDANVGVNPLLKYEWKRKIRISLPTIICAFIPDWALTSINRYLSSGKPFALEKKDYGDDQILKVMVHVGPNGIQKVGHITFSYKGIVYSYGNYDEESFRLNQTIGDGVFFTVPFEYYIPNMMSAENNSIFEYGIQIKKEQEALIEQELEAFKNNSYRWYCKIEREYGYNRFNEYKDNYPSRLHYKTGAKFYKFKSGQFKTYWALGDNCALFTDRILGKLGCDVLSMRGIISPGTYLEYLQGEYIKKNSPVVSLKIHSIEAKSIH</sequence>
<feature type="transmembrane region" description="Helical" evidence="1">
    <location>
        <begin position="88"/>
        <end position="111"/>
    </location>
</feature>
<evidence type="ECO:0000256" key="1">
    <source>
        <dbReference type="SAM" id="Phobius"/>
    </source>
</evidence>
<dbReference type="AlphaFoldDB" id="A0A1Y4LU68"/>
<organism evidence="2 3">
    <name type="scientific">Faecalitalea cylindroides</name>
    <dbReference type="NCBI Taxonomy" id="39483"/>
    <lineage>
        <taxon>Bacteria</taxon>
        <taxon>Bacillati</taxon>
        <taxon>Bacillota</taxon>
        <taxon>Erysipelotrichia</taxon>
        <taxon>Erysipelotrichales</taxon>
        <taxon>Erysipelotrichaceae</taxon>
        <taxon>Faecalitalea</taxon>
    </lineage>
</organism>
<proteinExistence type="predicted"/>
<keyword evidence="1" id="KW-0812">Transmembrane</keyword>